<organism evidence="1 2">
    <name type="scientific">Vibrio neptunius</name>
    <dbReference type="NCBI Taxonomy" id="170651"/>
    <lineage>
        <taxon>Bacteria</taxon>
        <taxon>Pseudomonadati</taxon>
        <taxon>Pseudomonadota</taxon>
        <taxon>Gammaproteobacteria</taxon>
        <taxon>Vibrionales</taxon>
        <taxon>Vibrionaceae</taxon>
        <taxon>Vibrio</taxon>
    </lineage>
</organism>
<dbReference type="EMBL" id="JAFHLB010000026">
    <property type="protein sequence ID" value="MBN3579506.1"/>
    <property type="molecule type" value="Genomic_DNA"/>
</dbReference>
<keyword evidence="2" id="KW-1185">Reference proteome</keyword>
<dbReference type="Proteomes" id="UP000779070">
    <property type="component" value="Unassembled WGS sequence"/>
</dbReference>
<dbReference type="RefSeq" id="WP_206371492.1">
    <property type="nucleotide sequence ID" value="NZ_CAWPTM010000095.1"/>
</dbReference>
<gene>
    <name evidence="1" type="ORF">JYA62_17755</name>
</gene>
<evidence type="ECO:0000313" key="1">
    <source>
        <dbReference type="EMBL" id="MBN3579506.1"/>
    </source>
</evidence>
<name>A0ABS3A4V7_9VIBR</name>
<reference evidence="1 2" key="1">
    <citation type="submission" date="2021-02" db="EMBL/GenBank/DDBJ databases">
        <title>Draft Genome Sequences of 5 Vibrio neptunius Strains Isolated From of Bivalve Hatcheries.</title>
        <authorList>
            <person name="Galvis F."/>
            <person name="Barja J.L."/>
            <person name="Lemos M.L."/>
            <person name="Balado M."/>
        </authorList>
    </citation>
    <scope>NUCLEOTIDE SEQUENCE [LARGE SCALE GENOMIC DNA]</scope>
    <source>
        <strain evidence="1 2">PP-145.98</strain>
    </source>
</reference>
<sequence>MAETIQLDEALLTMPAKPAFDGYDQDGNEKTVAVYWLKLLLQDGRIYHHPHMGERAKVEALERKVRAKGQINLEHWYRVRDKQAY</sequence>
<accession>A0ABS3A4V7</accession>
<proteinExistence type="predicted"/>
<comment type="caution">
    <text evidence="1">The sequence shown here is derived from an EMBL/GenBank/DDBJ whole genome shotgun (WGS) entry which is preliminary data.</text>
</comment>
<evidence type="ECO:0000313" key="2">
    <source>
        <dbReference type="Proteomes" id="UP000779070"/>
    </source>
</evidence>
<protein>
    <submittedName>
        <fullName evidence="1">Uncharacterized protein</fullName>
    </submittedName>
</protein>